<protein>
    <submittedName>
        <fullName evidence="2">Uncharacterized protein</fullName>
    </submittedName>
</protein>
<sequence>MQILAVAAMSFSPLPSGMASWSDSDFNGSNDTWSDPLTSQVTTLADLNLQNNDADNDGATNDEEASEGSDPFSFDTDYDGLSDGDELHLVKPSLAVSLTDWDTDNDEVSDYDEWHNFSGVTYPGGQLPSYPGASYSDYDGDGFKNPVDPQPTVPYDPTTTDSDSDNWYDAYDPFPNDPTNFSPINGIAWGQTFHDDQDGDLLLNWEDPVPYGPSDSDSDGITDGEDPYPIDPYNYSQINHIYWHGEVRGDSDNDGTLNWEDPQPYGPPDSDSDGIIDEEDPYPSDPNNYSETNYVHWYAEVLGDSDNDGTPNWQDPQPYGPPANDADADGFANDIDPFAFDASNYSAINNTNWYADVLGDIDSDQILNWTDPFPNDSTNYSAINSTSWHADVLGDADSDTIQNWQDGAPYGDTPPPPDPDSDGDGLTESTEAAYGTSDSDVDCDDDGLTDHEELVIYYTNPLNMYHLSQTAGWGDLYTDYQMVDPTDFDGDSIPDRIELHYGMLPNDAADAAGDLDGNGISNSAQYAAGRSLLADILVYDGDGDGMTDVFEDAHQLNKNYFGDAMADEDMDGVFNFEESKLQLNPRIPDTHARGGLGDLGVLMEAMLYPEGGAPTVDGDSDGIPDWQEVSLTAASPVFTRLAPNDMDGDSMPDIWEHQYGRWKYPTNGLYVRHHDGAGDIEGDGLSNYHEYWLMCDPMINDGGADPDGDGLGYAAELALGTHLWVADTDMDGISDGEEDFDGDGLSNITERSLSTNALNKDTDADGWDDDEEQAMGSNPLSPEDQPILEPMSSYVSIQTRWVHSSWQEHGGEYYSRYWYWTWDSVDPPMGHWEEQFYSTTTPRDEAGQANFSDGTSQPISTFSAAQGALGQVSQMDWQESGERSVSSSWTEITGRPMPEPPQYFFYPDGGEESPGWSGYTEDNRVWSGGSLEVRLAWKPNAPKPHRRHDLTVTFMETETVNEAEPDITFHALKILANQQFSSAGGTNGGAINLVANASTPETTVVKSLVQNAEIRTYDYYWKNQGSATNPRPDDNVRTHYPDSSSPTGYRTKKTDKLKIAQWYDVVNGGVFHPNKIEADTDAFFIRLTNPPQLPSGTTYRAKVWTENASGAVVDSGADVELQPVANQPGTYQSKGLCLVSNSYDDAQATVSGPDNGLNDQSYNAELGGSVKIRFLFGTNPTATTVDMVLPVPVKKTLTVQGYILKSGTISPSDVIAPAAANTYLELAKERLAQVGVELDGTISTVTANPSGVSFGGFFPAKFEEPHGASSLTIPPESVALFTALNPQVDVTFYFVSDFANSSNQGMTVVPKTTSLTAFHNRILIDVPAMADDTLAHEFLHVLMNAVHGPPFNDFLREHGSDDNNLWHHNDGAIGDIFKRTRINDAMYYKMYPTPP</sequence>
<keyword evidence="3" id="KW-1185">Reference proteome</keyword>
<feature type="compositionally biased region" description="Acidic residues" evidence="1">
    <location>
        <begin position="270"/>
        <end position="282"/>
    </location>
</feature>
<dbReference type="PANTHER" id="PTHR37467">
    <property type="entry name" value="EXPORTED CALCIUM-BINDING GLYCOPROTEIN-RELATED"/>
    <property type="match status" value="1"/>
</dbReference>
<feature type="region of interest" description="Disordered" evidence="1">
    <location>
        <begin position="123"/>
        <end position="163"/>
    </location>
</feature>
<comment type="caution">
    <text evidence="2">The sequence shown here is derived from an EMBL/GenBank/DDBJ whole genome shotgun (WGS) entry which is preliminary data.</text>
</comment>
<feature type="region of interest" description="Disordered" evidence="1">
    <location>
        <begin position="50"/>
        <end position="79"/>
    </location>
</feature>
<feature type="compositionally biased region" description="Acidic residues" evidence="1">
    <location>
        <begin position="764"/>
        <end position="773"/>
    </location>
</feature>
<feature type="compositionally biased region" description="Basic and acidic residues" evidence="1">
    <location>
        <begin position="1031"/>
        <end position="1040"/>
    </location>
</feature>
<accession>A0A366HRN5</accession>
<gene>
    <name evidence="2" type="ORF">DES53_103407</name>
</gene>
<feature type="compositionally biased region" description="Acidic residues" evidence="1">
    <location>
        <begin position="54"/>
        <end position="67"/>
    </location>
</feature>
<evidence type="ECO:0000313" key="2">
    <source>
        <dbReference type="EMBL" id="RBP45408.1"/>
    </source>
</evidence>
<dbReference type="PANTHER" id="PTHR37467:SF1">
    <property type="entry name" value="EXPORTED CALCIUM-BINDING GLYCOPROTEIN"/>
    <property type="match status" value="1"/>
</dbReference>
<name>A0A366HRN5_9BACT</name>
<dbReference type="InterPro" id="IPR028974">
    <property type="entry name" value="TSP_type-3_rpt"/>
</dbReference>
<reference evidence="2 3" key="1">
    <citation type="submission" date="2018-06" db="EMBL/GenBank/DDBJ databases">
        <title>Genomic Encyclopedia of Type Strains, Phase IV (KMG-IV): sequencing the most valuable type-strain genomes for metagenomic binning, comparative biology and taxonomic classification.</title>
        <authorList>
            <person name="Goeker M."/>
        </authorList>
    </citation>
    <scope>NUCLEOTIDE SEQUENCE [LARGE SCALE GENOMIC DNA]</scope>
    <source>
        <strain evidence="2 3">DSM 25532</strain>
    </source>
</reference>
<evidence type="ECO:0000313" key="3">
    <source>
        <dbReference type="Proteomes" id="UP000253426"/>
    </source>
</evidence>
<feature type="compositionally biased region" description="Acidic residues" evidence="1">
    <location>
        <begin position="216"/>
        <end position="228"/>
    </location>
</feature>
<evidence type="ECO:0000256" key="1">
    <source>
        <dbReference type="SAM" id="MobiDB-lite"/>
    </source>
</evidence>
<dbReference type="GO" id="GO:0005509">
    <property type="term" value="F:calcium ion binding"/>
    <property type="evidence" value="ECO:0007669"/>
    <property type="project" value="InterPro"/>
</dbReference>
<feature type="compositionally biased region" description="Polar residues" evidence="1">
    <location>
        <begin position="746"/>
        <end position="759"/>
    </location>
</feature>
<dbReference type="InterPro" id="IPR053180">
    <property type="entry name" value="Ca-binding_acidic-repeat"/>
</dbReference>
<dbReference type="EMBL" id="QNRR01000003">
    <property type="protein sequence ID" value="RBP45408.1"/>
    <property type="molecule type" value="Genomic_DNA"/>
</dbReference>
<proteinExistence type="predicted"/>
<feature type="region of interest" description="Disordered" evidence="1">
    <location>
        <begin position="1023"/>
        <end position="1051"/>
    </location>
</feature>
<feature type="region of interest" description="Disordered" evidence="1">
    <location>
        <begin position="252"/>
        <end position="288"/>
    </location>
</feature>
<feature type="region of interest" description="Disordered" evidence="1">
    <location>
        <begin position="742"/>
        <end position="787"/>
    </location>
</feature>
<dbReference type="Gene3D" id="4.10.1080.10">
    <property type="entry name" value="TSP type-3 repeat"/>
    <property type="match status" value="1"/>
</dbReference>
<feature type="region of interest" description="Disordered" evidence="1">
    <location>
        <begin position="199"/>
        <end position="229"/>
    </location>
</feature>
<organism evidence="2 3">
    <name type="scientific">Roseimicrobium gellanilyticum</name>
    <dbReference type="NCBI Taxonomy" id="748857"/>
    <lineage>
        <taxon>Bacteria</taxon>
        <taxon>Pseudomonadati</taxon>
        <taxon>Verrucomicrobiota</taxon>
        <taxon>Verrucomicrobiia</taxon>
        <taxon>Verrucomicrobiales</taxon>
        <taxon>Verrucomicrobiaceae</taxon>
        <taxon>Roseimicrobium</taxon>
    </lineage>
</organism>
<feature type="region of interest" description="Disordered" evidence="1">
    <location>
        <begin position="399"/>
        <end position="446"/>
    </location>
</feature>
<dbReference type="Proteomes" id="UP000253426">
    <property type="component" value="Unassembled WGS sequence"/>
</dbReference>